<gene>
    <name evidence="1" type="ORF">RFI_14508</name>
</gene>
<dbReference type="AlphaFoldDB" id="X6N8R2"/>
<proteinExistence type="predicted"/>
<evidence type="ECO:0000313" key="2">
    <source>
        <dbReference type="Proteomes" id="UP000023152"/>
    </source>
</evidence>
<reference evidence="1 2" key="1">
    <citation type="journal article" date="2013" name="Curr. Biol.">
        <title>The Genome of the Foraminiferan Reticulomyxa filosa.</title>
        <authorList>
            <person name="Glockner G."/>
            <person name="Hulsmann N."/>
            <person name="Schleicher M."/>
            <person name="Noegel A.A."/>
            <person name="Eichinger L."/>
            <person name="Gallinger C."/>
            <person name="Pawlowski J."/>
            <person name="Sierra R."/>
            <person name="Euteneuer U."/>
            <person name="Pillet L."/>
            <person name="Moustafa A."/>
            <person name="Platzer M."/>
            <person name="Groth M."/>
            <person name="Szafranski K."/>
            <person name="Schliwa M."/>
        </authorList>
    </citation>
    <scope>NUCLEOTIDE SEQUENCE [LARGE SCALE GENOMIC DNA]</scope>
</reference>
<sequence length="142" mass="16935">DNNQITLLSFGGDKYTRHTLVMKYNSTNTNNYNQWIPFTDNHNHPIIIPRERDRDDYVGARALIGGINNHLLFITYKYNNISVFDLNTFQFIKHDQLPTNNNNYIQYHCFVSKSENGQVQEMMKTNQKYKQNYQMLLFKEET</sequence>
<evidence type="ECO:0000313" key="1">
    <source>
        <dbReference type="EMBL" id="ETO22685.1"/>
    </source>
</evidence>
<organism evidence="1 2">
    <name type="scientific">Reticulomyxa filosa</name>
    <dbReference type="NCBI Taxonomy" id="46433"/>
    <lineage>
        <taxon>Eukaryota</taxon>
        <taxon>Sar</taxon>
        <taxon>Rhizaria</taxon>
        <taxon>Retaria</taxon>
        <taxon>Foraminifera</taxon>
        <taxon>Monothalamids</taxon>
        <taxon>Reticulomyxidae</taxon>
        <taxon>Reticulomyxa</taxon>
    </lineage>
</organism>
<comment type="caution">
    <text evidence="1">The sequence shown here is derived from an EMBL/GenBank/DDBJ whole genome shotgun (WGS) entry which is preliminary data.</text>
</comment>
<dbReference type="EMBL" id="ASPP01010550">
    <property type="protein sequence ID" value="ETO22685.1"/>
    <property type="molecule type" value="Genomic_DNA"/>
</dbReference>
<accession>X6N8R2</accession>
<name>X6N8R2_RETFI</name>
<protein>
    <submittedName>
        <fullName evidence="1">Uncharacterized protein</fullName>
    </submittedName>
</protein>
<dbReference type="Proteomes" id="UP000023152">
    <property type="component" value="Unassembled WGS sequence"/>
</dbReference>
<feature type="non-terminal residue" evidence="1">
    <location>
        <position position="1"/>
    </location>
</feature>
<keyword evidence="2" id="KW-1185">Reference proteome</keyword>